<proteinExistence type="predicted"/>
<dbReference type="AlphaFoldDB" id="A0A0B0NZ84"/>
<gene>
    <name evidence="1" type="ORF">F383_22542</name>
</gene>
<name>A0A0B0NZ84_GOSAR</name>
<dbReference type="GO" id="GO:0000428">
    <property type="term" value="C:DNA-directed RNA polymerase complex"/>
    <property type="evidence" value="ECO:0007669"/>
    <property type="project" value="UniProtKB-KW"/>
</dbReference>
<evidence type="ECO:0000313" key="2">
    <source>
        <dbReference type="Proteomes" id="UP000032142"/>
    </source>
</evidence>
<keyword evidence="1" id="KW-0240">DNA-directed RNA polymerase</keyword>
<protein>
    <submittedName>
        <fullName evidence="1">DNA-directed RNA polymerase subunit beta</fullName>
    </submittedName>
</protein>
<keyword evidence="1" id="KW-0804">Transcription</keyword>
<dbReference type="EMBL" id="KN406084">
    <property type="protein sequence ID" value="KHG16391.1"/>
    <property type="molecule type" value="Genomic_DNA"/>
</dbReference>
<dbReference type="Proteomes" id="UP000032142">
    <property type="component" value="Unassembled WGS sequence"/>
</dbReference>
<reference evidence="2" key="1">
    <citation type="submission" date="2014-09" db="EMBL/GenBank/DDBJ databases">
        <authorList>
            <person name="Mudge J."/>
            <person name="Ramaraj T."/>
            <person name="Lindquist I.E."/>
            <person name="Bharti A.K."/>
            <person name="Sundararajan A."/>
            <person name="Cameron C.T."/>
            <person name="Woodward J.E."/>
            <person name="May G.D."/>
            <person name="Brubaker C."/>
            <person name="Broadhvest J."/>
            <person name="Wilkins T.A."/>
        </authorList>
    </citation>
    <scope>NUCLEOTIDE SEQUENCE</scope>
    <source>
        <strain evidence="2">cv. AKA8401</strain>
    </source>
</reference>
<sequence length="86" mass="10001">MPLSQTGSTMSMSRHGLTRKSQIDDYVPDVVLHEITYRKSYVMTCILTIPIVRTGLFRRCHIIETFSDFLYSTQISIHQNSLTYKQ</sequence>
<organism evidence="1 2">
    <name type="scientific">Gossypium arboreum</name>
    <name type="common">Tree cotton</name>
    <name type="synonym">Gossypium nanking</name>
    <dbReference type="NCBI Taxonomy" id="29729"/>
    <lineage>
        <taxon>Eukaryota</taxon>
        <taxon>Viridiplantae</taxon>
        <taxon>Streptophyta</taxon>
        <taxon>Embryophyta</taxon>
        <taxon>Tracheophyta</taxon>
        <taxon>Spermatophyta</taxon>
        <taxon>Magnoliopsida</taxon>
        <taxon>eudicotyledons</taxon>
        <taxon>Gunneridae</taxon>
        <taxon>Pentapetalae</taxon>
        <taxon>rosids</taxon>
        <taxon>malvids</taxon>
        <taxon>Malvales</taxon>
        <taxon>Malvaceae</taxon>
        <taxon>Malvoideae</taxon>
        <taxon>Gossypium</taxon>
    </lineage>
</organism>
<evidence type="ECO:0000313" key="1">
    <source>
        <dbReference type="EMBL" id="KHG16391.1"/>
    </source>
</evidence>
<keyword evidence="2" id="KW-1185">Reference proteome</keyword>
<accession>A0A0B0NZ84</accession>